<protein>
    <submittedName>
        <fullName evidence="1">Uncharacterized protein</fullName>
    </submittedName>
</protein>
<dbReference type="Proteomes" id="UP001431783">
    <property type="component" value="Unassembled WGS sequence"/>
</dbReference>
<gene>
    <name evidence="1" type="ORF">WA026_002830</name>
</gene>
<name>A0AAW1U0L1_9CUCU</name>
<dbReference type="EMBL" id="JARQZJ010000031">
    <property type="protein sequence ID" value="KAK9874483.1"/>
    <property type="molecule type" value="Genomic_DNA"/>
</dbReference>
<evidence type="ECO:0000313" key="1">
    <source>
        <dbReference type="EMBL" id="KAK9874483.1"/>
    </source>
</evidence>
<proteinExistence type="predicted"/>
<accession>A0AAW1U0L1</accession>
<comment type="caution">
    <text evidence="1">The sequence shown here is derived from an EMBL/GenBank/DDBJ whole genome shotgun (WGS) entry which is preliminary data.</text>
</comment>
<dbReference type="AlphaFoldDB" id="A0AAW1U0L1"/>
<sequence>MVSKLEYMGFRGKLRSYLTKSKQFTIVNATKSEAAEVNMGTHKVLFWDLYYTSCMYMQGSTLILPPNTYMFDYQALCQVDIVFVMSPTSMKELKSGFEWLYSNKLSVNCDKYMIHT</sequence>
<organism evidence="1 2">
    <name type="scientific">Henosepilachna vigintioctopunctata</name>
    <dbReference type="NCBI Taxonomy" id="420089"/>
    <lineage>
        <taxon>Eukaryota</taxon>
        <taxon>Metazoa</taxon>
        <taxon>Ecdysozoa</taxon>
        <taxon>Arthropoda</taxon>
        <taxon>Hexapoda</taxon>
        <taxon>Insecta</taxon>
        <taxon>Pterygota</taxon>
        <taxon>Neoptera</taxon>
        <taxon>Endopterygota</taxon>
        <taxon>Coleoptera</taxon>
        <taxon>Polyphaga</taxon>
        <taxon>Cucujiformia</taxon>
        <taxon>Coccinelloidea</taxon>
        <taxon>Coccinellidae</taxon>
        <taxon>Epilachninae</taxon>
        <taxon>Epilachnini</taxon>
        <taxon>Henosepilachna</taxon>
    </lineage>
</organism>
<reference evidence="1 2" key="1">
    <citation type="submission" date="2023-03" db="EMBL/GenBank/DDBJ databases">
        <title>Genome insight into feeding habits of ladybird beetles.</title>
        <authorList>
            <person name="Li H.-S."/>
            <person name="Huang Y.-H."/>
            <person name="Pang H."/>
        </authorList>
    </citation>
    <scope>NUCLEOTIDE SEQUENCE [LARGE SCALE GENOMIC DNA]</scope>
    <source>
        <strain evidence="1">SYSU_2023b</strain>
        <tissue evidence="1">Whole body</tissue>
    </source>
</reference>
<keyword evidence="2" id="KW-1185">Reference proteome</keyword>
<evidence type="ECO:0000313" key="2">
    <source>
        <dbReference type="Proteomes" id="UP001431783"/>
    </source>
</evidence>